<dbReference type="Proteomes" id="UP000663838">
    <property type="component" value="Unassembled WGS sequence"/>
</dbReference>
<keyword evidence="2" id="KW-0472">Membrane</keyword>
<evidence type="ECO:0000256" key="1">
    <source>
        <dbReference type="SAM" id="MobiDB-lite"/>
    </source>
</evidence>
<evidence type="ECO:0000313" key="4">
    <source>
        <dbReference type="Proteomes" id="UP000663838"/>
    </source>
</evidence>
<comment type="caution">
    <text evidence="3">The sequence shown here is derived from an EMBL/GenBank/DDBJ whole genome shotgun (WGS) entry which is preliminary data.</text>
</comment>
<feature type="region of interest" description="Disordered" evidence="1">
    <location>
        <begin position="91"/>
        <end position="134"/>
    </location>
</feature>
<accession>A0A821APM7</accession>
<name>A0A821APM7_9BILA</name>
<keyword evidence="2" id="KW-1133">Transmembrane helix</keyword>
<dbReference type="AlphaFoldDB" id="A0A821APM7"/>
<proteinExistence type="predicted"/>
<gene>
    <name evidence="3" type="ORF">TOA249_LOCUS8918</name>
</gene>
<dbReference type="EMBL" id="CAJOBS010000432">
    <property type="protein sequence ID" value="CAF4575621.1"/>
    <property type="molecule type" value="Genomic_DNA"/>
</dbReference>
<organism evidence="3 4">
    <name type="scientific">Rotaria socialis</name>
    <dbReference type="NCBI Taxonomy" id="392032"/>
    <lineage>
        <taxon>Eukaryota</taxon>
        <taxon>Metazoa</taxon>
        <taxon>Spiralia</taxon>
        <taxon>Gnathifera</taxon>
        <taxon>Rotifera</taxon>
        <taxon>Eurotatoria</taxon>
        <taxon>Bdelloidea</taxon>
        <taxon>Philodinida</taxon>
        <taxon>Philodinidae</taxon>
        <taxon>Rotaria</taxon>
    </lineage>
</organism>
<feature type="transmembrane region" description="Helical" evidence="2">
    <location>
        <begin position="59"/>
        <end position="82"/>
    </location>
</feature>
<keyword evidence="2" id="KW-0812">Transmembrane</keyword>
<reference evidence="3" key="1">
    <citation type="submission" date="2021-02" db="EMBL/GenBank/DDBJ databases">
        <authorList>
            <person name="Nowell W R."/>
        </authorList>
    </citation>
    <scope>NUCLEOTIDE SEQUENCE</scope>
</reference>
<protein>
    <submittedName>
        <fullName evidence="3">Uncharacterized protein</fullName>
    </submittedName>
</protein>
<evidence type="ECO:0000256" key="2">
    <source>
        <dbReference type="SAM" id="Phobius"/>
    </source>
</evidence>
<sequence>MANSTQAVAPYALRFYQGPAQGTNTVSNQSSIQQVRLNVTDLPSASNLESVPTKPWKPMIIVLTVLVVVVCGAALGIPFLLLQHQQQAQQPLLQQQRRQPPPLQPHQHQPHQRRQQQPQRQPLPLRPLRPQQLRVPTTTTTTANLPAACSSYTTISDATRSVTYTTFVGCDSSSFSSSGQWVRFTGSGGTTIPTYVPGTSVCGTSATGWYASAMPSSGAIVSGTLCYDWSTTCQWSTSIEVANCNTYYVYLLYPSPTLEHASIPIVTNGRRSLGLTYDQTDQPDKLLKNLQVAANSSVNKLYLTCEVGRTNIPVTPNYPVCSDLLLRHLRFTTFNFEPESIQNAVRIMIVERILDASPNLSHLVTEWEDFRHCSKSYSNLKHLRLIADRVHSKDEHYFNVHQLTQLAPHLRRLETGGANILLNTDLVNFVLEIIHEFHRLIELVINKGNLCQSKEQIRKESLITAVHNGLFDCNNIRIDFCFRDWLYVCL</sequence>
<feature type="compositionally biased region" description="Low complexity" evidence="1">
    <location>
        <begin position="115"/>
        <end position="134"/>
    </location>
</feature>
<evidence type="ECO:0000313" key="3">
    <source>
        <dbReference type="EMBL" id="CAF4575621.1"/>
    </source>
</evidence>